<evidence type="ECO:0000313" key="4">
    <source>
        <dbReference type="Proteomes" id="UP001500843"/>
    </source>
</evidence>
<proteinExistence type="predicted"/>
<dbReference type="Pfam" id="PF01451">
    <property type="entry name" value="LMWPc"/>
    <property type="match status" value="1"/>
</dbReference>
<protein>
    <recommendedName>
        <fullName evidence="2">Phosphotyrosine protein phosphatase I domain-containing protein</fullName>
    </recommendedName>
</protein>
<dbReference type="PANTHER" id="PTHR43428:SF1">
    <property type="entry name" value="ARSENATE REDUCTASE"/>
    <property type="match status" value="1"/>
</dbReference>
<evidence type="ECO:0000259" key="2">
    <source>
        <dbReference type="SMART" id="SM00226"/>
    </source>
</evidence>
<dbReference type="Proteomes" id="UP001500843">
    <property type="component" value="Unassembled WGS sequence"/>
</dbReference>
<keyword evidence="4" id="KW-1185">Reference proteome</keyword>
<sequence>MTDLRLLAAQAAAMAHPDRLRLLALVLTDPSSQPTAAHLAGSFGNRVAIVRHLEAMADVWLLARVGDPRTPGYRPTADAIVRFGGAAIGAAPDHDRPVVDAGNHKQLMDRVVDELTDRFSETFGRETVERFVRESYGLLADRASVQRYLPALTARFATDRLTALAAPFNSADAPGSKAISDVLFVCVHNSGRSQIAAAALRSLVGSRVRVRTAGSTPAGMLDPGVRAELARRGLDRLAEIPRPLTEEVVRASSLVVTMGCGDACPVLPGRRYVDWPVEDPAGRSPDEVRRIADEIIDRVHVLLAEIDAGLD</sequence>
<keyword evidence="1" id="KW-0059">Arsenical resistance</keyword>
<comment type="caution">
    <text evidence="3">The sequence shown here is derived from an EMBL/GenBank/DDBJ whole genome shotgun (WGS) entry which is preliminary data.</text>
</comment>
<dbReference type="InterPro" id="IPR023485">
    <property type="entry name" value="Ptyr_pPase"/>
</dbReference>
<dbReference type="PANTHER" id="PTHR43428">
    <property type="entry name" value="ARSENATE REDUCTASE"/>
    <property type="match status" value="1"/>
</dbReference>
<dbReference type="Gene3D" id="3.40.50.2300">
    <property type="match status" value="1"/>
</dbReference>
<feature type="domain" description="Phosphotyrosine protein phosphatase I" evidence="2">
    <location>
        <begin position="180"/>
        <end position="305"/>
    </location>
</feature>
<dbReference type="Gene3D" id="1.10.8.1060">
    <property type="entry name" value="Corynebacterium glutamicum thioredoxin-dependent arsenate reductase, N-terminal domain"/>
    <property type="match status" value="1"/>
</dbReference>
<dbReference type="InterPro" id="IPR048716">
    <property type="entry name" value="Phosphatase-like_N"/>
</dbReference>
<dbReference type="NCBIfam" id="NF046112">
    <property type="entry name" value="MSMEG_6209_Nter"/>
    <property type="match status" value="1"/>
</dbReference>
<name>A0ABP8WDQ8_9MICO</name>
<evidence type="ECO:0000256" key="1">
    <source>
        <dbReference type="ARBA" id="ARBA00022849"/>
    </source>
</evidence>
<dbReference type="InterPro" id="IPR036196">
    <property type="entry name" value="Ptyr_pPase_sf"/>
</dbReference>
<dbReference type="SUPFAM" id="SSF52788">
    <property type="entry name" value="Phosphotyrosine protein phosphatases I"/>
    <property type="match status" value="1"/>
</dbReference>
<gene>
    <name evidence="3" type="ORF">GCM10023198_02570</name>
</gene>
<dbReference type="EMBL" id="BAABHM010000002">
    <property type="protein sequence ID" value="GAA4687682.1"/>
    <property type="molecule type" value="Genomic_DNA"/>
</dbReference>
<accession>A0ABP8WDQ8</accession>
<organism evidence="3 4">
    <name type="scientific">Promicromonospora umidemergens</name>
    <dbReference type="NCBI Taxonomy" id="629679"/>
    <lineage>
        <taxon>Bacteria</taxon>
        <taxon>Bacillati</taxon>
        <taxon>Actinomycetota</taxon>
        <taxon>Actinomycetes</taxon>
        <taxon>Micrococcales</taxon>
        <taxon>Promicromonosporaceae</taxon>
        <taxon>Promicromonospora</taxon>
    </lineage>
</organism>
<evidence type="ECO:0000313" key="3">
    <source>
        <dbReference type="EMBL" id="GAA4687682.1"/>
    </source>
</evidence>
<reference evidence="4" key="1">
    <citation type="journal article" date="2019" name="Int. J. Syst. Evol. Microbiol.">
        <title>The Global Catalogue of Microorganisms (GCM) 10K type strain sequencing project: providing services to taxonomists for standard genome sequencing and annotation.</title>
        <authorList>
            <consortium name="The Broad Institute Genomics Platform"/>
            <consortium name="The Broad Institute Genome Sequencing Center for Infectious Disease"/>
            <person name="Wu L."/>
            <person name="Ma J."/>
        </authorList>
    </citation>
    <scope>NUCLEOTIDE SEQUENCE [LARGE SCALE GENOMIC DNA]</scope>
    <source>
        <strain evidence="4">JCM 17975</strain>
    </source>
</reference>
<dbReference type="SMART" id="SM00226">
    <property type="entry name" value="LMWPc"/>
    <property type="match status" value="1"/>
</dbReference>
<dbReference type="Pfam" id="PF21234">
    <property type="entry name" value="Phosphatase-like_N"/>
    <property type="match status" value="1"/>
</dbReference>
<dbReference type="RefSeq" id="WP_253875665.1">
    <property type="nucleotide sequence ID" value="NZ_BAABHM010000002.1"/>
</dbReference>